<dbReference type="GO" id="GO:0043113">
    <property type="term" value="P:receptor clustering"/>
    <property type="evidence" value="ECO:0007669"/>
    <property type="project" value="TreeGrafter"/>
</dbReference>
<comment type="caution">
    <text evidence="5">The sequence shown here is derived from an EMBL/GenBank/DDBJ whole genome shotgun (WGS) entry which is preliminary data.</text>
</comment>
<dbReference type="EMBL" id="JAINUF010000005">
    <property type="protein sequence ID" value="KAJ8360012.1"/>
    <property type="molecule type" value="Genomic_DNA"/>
</dbReference>
<sequence>MKIYGQRGSLGVSIAGGRGSLPYKEHDEGVFISRVAKGGPAEKAGIHIGDRVLEVNSLNMQEMTHHEAVSALRNAGSCVKMKVLRERSVCPAPPIQAEVPETYIPVDRKLAHPTIPGDSGSKWQNCEPVPERRLPGVIEAVVVCNGNGASWADPEKPTGRAMRDTEASFKANTFQVVKNTMAIPRIILTHPSTSDEDIEPLTQDPDDEELDDFGDLESHAYTDYLNNAFYPP</sequence>
<protein>
    <recommendedName>
        <fullName evidence="4">PDZ domain-containing protein</fullName>
    </recommendedName>
</protein>
<dbReference type="PANTHER" id="PTHR23119">
    <property type="entry name" value="DISCS LARGE"/>
    <property type="match status" value="1"/>
</dbReference>
<dbReference type="AlphaFoldDB" id="A0A9Q1FJU5"/>
<dbReference type="GO" id="GO:0097120">
    <property type="term" value="P:receptor localization to synapse"/>
    <property type="evidence" value="ECO:0007669"/>
    <property type="project" value="TreeGrafter"/>
</dbReference>
<feature type="domain" description="PDZ" evidence="4">
    <location>
        <begin position="7"/>
        <end position="87"/>
    </location>
</feature>
<name>A0A9Q1FJU5_SYNKA</name>
<dbReference type="PANTHER" id="PTHR23119:SF51">
    <property type="entry name" value="DISKS LARGE 1 TUMOR SUPPRESSOR PROTEIN"/>
    <property type="match status" value="1"/>
</dbReference>
<dbReference type="CDD" id="cd06704">
    <property type="entry name" value="PDZ1_Scribble-like"/>
    <property type="match status" value="1"/>
</dbReference>
<dbReference type="GO" id="GO:0019901">
    <property type="term" value="F:protein kinase binding"/>
    <property type="evidence" value="ECO:0007669"/>
    <property type="project" value="TreeGrafter"/>
</dbReference>
<feature type="compositionally biased region" description="Acidic residues" evidence="3">
    <location>
        <begin position="194"/>
        <end position="213"/>
    </location>
</feature>
<dbReference type="GO" id="GO:0098609">
    <property type="term" value="P:cell-cell adhesion"/>
    <property type="evidence" value="ECO:0007669"/>
    <property type="project" value="TreeGrafter"/>
</dbReference>
<dbReference type="GO" id="GO:0016323">
    <property type="term" value="C:basolateral plasma membrane"/>
    <property type="evidence" value="ECO:0007669"/>
    <property type="project" value="TreeGrafter"/>
</dbReference>
<gene>
    <name evidence="5" type="ORF">SKAU_G00165370</name>
</gene>
<dbReference type="InterPro" id="IPR036034">
    <property type="entry name" value="PDZ_sf"/>
</dbReference>
<evidence type="ECO:0000256" key="1">
    <source>
        <dbReference type="ARBA" id="ARBA00004370"/>
    </source>
</evidence>
<evidence type="ECO:0000259" key="4">
    <source>
        <dbReference type="PROSITE" id="PS50106"/>
    </source>
</evidence>
<evidence type="ECO:0000256" key="3">
    <source>
        <dbReference type="SAM" id="MobiDB-lite"/>
    </source>
</evidence>
<dbReference type="OrthoDB" id="2187496at2759"/>
<keyword evidence="2" id="KW-0472">Membrane</keyword>
<dbReference type="PROSITE" id="PS50106">
    <property type="entry name" value="PDZ"/>
    <property type="match status" value="1"/>
</dbReference>
<dbReference type="GO" id="GO:0030054">
    <property type="term" value="C:cell junction"/>
    <property type="evidence" value="ECO:0007669"/>
    <property type="project" value="TreeGrafter"/>
</dbReference>
<evidence type="ECO:0000256" key="2">
    <source>
        <dbReference type="ARBA" id="ARBA00023136"/>
    </source>
</evidence>
<dbReference type="SMART" id="SM00228">
    <property type="entry name" value="PDZ"/>
    <property type="match status" value="1"/>
</dbReference>
<comment type="subcellular location">
    <subcellularLocation>
        <location evidence="1">Membrane</location>
    </subcellularLocation>
</comment>
<evidence type="ECO:0000313" key="6">
    <source>
        <dbReference type="Proteomes" id="UP001152622"/>
    </source>
</evidence>
<feature type="region of interest" description="Disordered" evidence="3">
    <location>
        <begin position="190"/>
        <end position="213"/>
    </location>
</feature>
<organism evidence="5 6">
    <name type="scientific">Synaphobranchus kaupii</name>
    <name type="common">Kaup's arrowtooth eel</name>
    <dbReference type="NCBI Taxonomy" id="118154"/>
    <lineage>
        <taxon>Eukaryota</taxon>
        <taxon>Metazoa</taxon>
        <taxon>Chordata</taxon>
        <taxon>Craniata</taxon>
        <taxon>Vertebrata</taxon>
        <taxon>Euteleostomi</taxon>
        <taxon>Actinopterygii</taxon>
        <taxon>Neopterygii</taxon>
        <taxon>Teleostei</taxon>
        <taxon>Anguilliformes</taxon>
        <taxon>Synaphobranchidae</taxon>
        <taxon>Synaphobranchus</taxon>
    </lineage>
</organism>
<dbReference type="GO" id="GO:0045197">
    <property type="term" value="P:establishment or maintenance of epithelial cell apical/basal polarity"/>
    <property type="evidence" value="ECO:0007669"/>
    <property type="project" value="TreeGrafter"/>
</dbReference>
<dbReference type="Pfam" id="PF00595">
    <property type="entry name" value="PDZ"/>
    <property type="match status" value="1"/>
</dbReference>
<dbReference type="Proteomes" id="UP001152622">
    <property type="component" value="Chromosome 5"/>
</dbReference>
<dbReference type="InterPro" id="IPR001478">
    <property type="entry name" value="PDZ"/>
</dbReference>
<evidence type="ECO:0000313" key="5">
    <source>
        <dbReference type="EMBL" id="KAJ8360012.1"/>
    </source>
</evidence>
<dbReference type="InterPro" id="IPR050614">
    <property type="entry name" value="Synaptic_Scaffolding_LAP-MAGUK"/>
</dbReference>
<dbReference type="Gene3D" id="2.30.42.10">
    <property type="match status" value="1"/>
</dbReference>
<keyword evidence="6" id="KW-1185">Reference proteome</keyword>
<proteinExistence type="predicted"/>
<accession>A0A9Q1FJU5</accession>
<dbReference type="SUPFAM" id="SSF50156">
    <property type="entry name" value="PDZ domain-like"/>
    <property type="match status" value="1"/>
</dbReference>
<reference evidence="5" key="1">
    <citation type="journal article" date="2023" name="Science">
        <title>Genome structures resolve the early diversification of teleost fishes.</title>
        <authorList>
            <person name="Parey E."/>
            <person name="Louis A."/>
            <person name="Montfort J."/>
            <person name="Bouchez O."/>
            <person name="Roques C."/>
            <person name="Iampietro C."/>
            <person name="Lluch J."/>
            <person name="Castinel A."/>
            <person name="Donnadieu C."/>
            <person name="Desvignes T."/>
            <person name="Floi Bucao C."/>
            <person name="Jouanno E."/>
            <person name="Wen M."/>
            <person name="Mejri S."/>
            <person name="Dirks R."/>
            <person name="Jansen H."/>
            <person name="Henkel C."/>
            <person name="Chen W.J."/>
            <person name="Zahm M."/>
            <person name="Cabau C."/>
            <person name="Klopp C."/>
            <person name="Thompson A.W."/>
            <person name="Robinson-Rechavi M."/>
            <person name="Braasch I."/>
            <person name="Lecointre G."/>
            <person name="Bobe J."/>
            <person name="Postlethwait J.H."/>
            <person name="Berthelot C."/>
            <person name="Roest Crollius H."/>
            <person name="Guiguen Y."/>
        </authorList>
    </citation>
    <scope>NUCLEOTIDE SEQUENCE</scope>
    <source>
        <strain evidence="5">WJC10195</strain>
    </source>
</reference>